<evidence type="ECO:0000313" key="9">
    <source>
        <dbReference type="Proteomes" id="UP000298112"/>
    </source>
</evidence>
<evidence type="ECO:0000256" key="3">
    <source>
        <dbReference type="ARBA" id="ARBA00022692"/>
    </source>
</evidence>
<comment type="caution">
    <text evidence="8">The sequence shown here is derived from an EMBL/GenBank/DDBJ whole genome shotgun (WGS) entry which is preliminary data.</text>
</comment>
<evidence type="ECO:0000256" key="4">
    <source>
        <dbReference type="ARBA" id="ARBA00022989"/>
    </source>
</evidence>
<feature type="transmembrane region" description="Helical" evidence="6">
    <location>
        <begin position="290"/>
        <end position="316"/>
    </location>
</feature>
<evidence type="ECO:0000259" key="7">
    <source>
        <dbReference type="Pfam" id="PF02687"/>
    </source>
</evidence>
<gene>
    <name evidence="8" type="ORF">EHQ95_01200</name>
</gene>
<feature type="domain" description="ABC3 transporter permease C-terminal" evidence="7">
    <location>
        <begin position="248"/>
        <end position="366"/>
    </location>
</feature>
<name>A0ABY2NTK7_9LEPT</name>
<evidence type="ECO:0000256" key="1">
    <source>
        <dbReference type="ARBA" id="ARBA00004651"/>
    </source>
</evidence>
<dbReference type="RefSeq" id="WP_135656530.1">
    <property type="nucleotide sequence ID" value="NZ_RQHF01000007.1"/>
</dbReference>
<keyword evidence="5 6" id="KW-0472">Membrane</keyword>
<feature type="domain" description="ABC3 transporter permease C-terminal" evidence="7">
    <location>
        <begin position="697"/>
        <end position="812"/>
    </location>
</feature>
<keyword evidence="2" id="KW-1003">Cell membrane</keyword>
<dbReference type="InterPro" id="IPR003838">
    <property type="entry name" value="ABC3_permease_C"/>
</dbReference>
<accession>A0ABY2NTK7</accession>
<sequence>MKFLYYLFIFGYFKDNIPKTLLSITGISLGIALFVSTQINSWRAEQSVLDQMIGYSSEKFSGRYVANNQNQGAKDSFLKEIESQIPENIRLEPEFQTKGTITITKDHIQSIPIIGKDILLSSQIMPLPKVGKNKIPKYFISQSLSEKLRTQKTKTNLTICEKEITILEDDYQIIPTEGIFLVMDITRLQSLCYQKNRITSIWLIHDENSNVRSSLENTKSPDWTYESKELILERAGIALGSLKINLTIVSLVSVLISFFMVSNMFTGLYLSRKREFGILLSIGSNKTNNFILFLVQAIVIGAFGGIVGILFGIFIANTNFLTTVNTITDINQIRSYRQIPVSIIISGFFISVFGSILASIYNSYKTFQILPIDLIRERDVSNSKFFLGLSHRKTFILSILFIITGIVIGLVSFAKQILPGMLGVGFVILGFVILNFLCIPYLIRILDKTLSKFHFPPAAEIGLKEIQIEPWKNGLTASTIMLSTSLVFTLTSLTDSYEKSLIRWVDGENKADYSLINEKKLNSGEPGVPVSLFETLTMDPNFSSVEPFYIDSKFIVNGKYYTLHVFNFTSNYNKNDLIVSKNLCFLDQICKGNSITINTESNSRVSMKIQDEKDHFFSERGTIMMDYSYFQKNYKIKYLNSIRISKNKNLSEKETTNLLQNITRKFDLKYINQTELKKLYMEGMNQVFSILDTLKISALIISILALTTSLVYFIREKSQLLAGLRAIGMDSFQMFQMVYCQALFLVSFGIFSGILNSLILSPIVIFGINRNAFGWILDFQYPLTLVVKLPILIPLITFVICLIPFYFLKQMQISKELKYE</sequence>
<dbReference type="Proteomes" id="UP000298112">
    <property type="component" value="Unassembled WGS sequence"/>
</dbReference>
<feature type="transmembrane region" description="Helical" evidence="6">
    <location>
        <begin position="394"/>
        <end position="414"/>
    </location>
</feature>
<dbReference type="InterPro" id="IPR038766">
    <property type="entry name" value="Membrane_comp_ABC_pdt"/>
</dbReference>
<dbReference type="EMBL" id="RQHF01000007">
    <property type="protein sequence ID" value="TGM61411.1"/>
    <property type="molecule type" value="Genomic_DNA"/>
</dbReference>
<dbReference type="Pfam" id="PF02687">
    <property type="entry name" value="FtsX"/>
    <property type="match status" value="2"/>
</dbReference>
<feature type="transmembrane region" description="Helical" evidence="6">
    <location>
        <begin position="339"/>
        <end position="361"/>
    </location>
</feature>
<evidence type="ECO:0000256" key="6">
    <source>
        <dbReference type="SAM" id="Phobius"/>
    </source>
</evidence>
<reference evidence="9" key="1">
    <citation type="journal article" date="2019" name="PLoS Negl. Trop. Dis.">
        <title>Revisiting the worldwide diversity of Leptospira species in the environment.</title>
        <authorList>
            <person name="Vincent A.T."/>
            <person name="Schiettekatte O."/>
            <person name="Bourhy P."/>
            <person name="Veyrier F.J."/>
            <person name="Picardeau M."/>
        </authorList>
    </citation>
    <scope>NUCLEOTIDE SEQUENCE [LARGE SCALE GENOMIC DNA]</scope>
    <source>
        <strain evidence="9">201601955</strain>
    </source>
</reference>
<keyword evidence="4 6" id="KW-1133">Transmembrane helix</keyword>
<feature type="transmembrane region" description="Helical" evidence="6">
    <location>
        <begin position="694"/>
        <end position="714"/>
    </location>
</feature>
<feature type="transmembrane region" description="Helical" evidence="6">
    <location>
        <begin position="789"/>
        <end position="808"/>
    </location>
</feature>
<keyword evidence="9" id="KW-1185">Reference proteome</keyword>
<comment type="subcellular location">
    <subcellularLocation>
        <location evidence="1">Cell membrane</location>
        <topology evidence="1">Multi-pass membrane protein</topology>
    </subcellularLocation>
</comment>
<feature type="transmembrane region" description="Helical" evidence="6">
    <location>
        <begin position="248"/>
        <end position="270"/>
    </location>
</feature>
<dbReference type="PANTHER" id="PTHR30287">
    <property type="entry name" value="MEMBRANE COMPONENT OF PREDICTED ABC SUPERFAMILY METABOLITE UPTAKE TRANSPORTER"/>
    <property type="match status" value="1"/>
</dbReference>
<protein>
    <submittedName>
        <fullName evidence="8">ABC transporter permease</fullName>
    </submittedName>
</protein>
<feature type="transmembrane region" description="Helical" evidence="6">
    <location>
        <begin position="21"/>
        <end position="39"/>
    </location>
</feature>
<feature type="transmembrane region" description="Helical" evidence="6">
    <location>
        <begin position="420"/>
        <end position="443"/>
    </location>
</feature>
<organism evidence="8 9">
    <name type="scientific">Leptospira vanthielii</name>
    <dbReference type="NCBI Taxonomy" id="293085"/>
    <lineage>
        <taxon>Bacteria</taxon>
        <taxon>Pseudomonadati</taxon>
        <taxon>Spirochaetota</taxon>
        <taxon>Spirochaetia</taxon>
        <taxon>Leptospirales</taxon>
        <taxon>Leptospiraceae</taxon>
        <taxon>Leptospira</taxon>
    </lineage>
</organism>
<proteinExistence type="predicted"/>
<evidence type="ECO:0000256" key="5">
    <source>
        <dbReference type="ARBA" id="ARBA00023136"/>
    </source>
</evidence>
<evidence type="ECO:0000313" key="8">
    <source>
        <dbReference type="EMBL" id="TGM61411.1"/>
    </source>
</evidence>
<evidence type="ECO:0000256" key="2">
    <source>
        <dbReference type="ARBA" id="ARBA00022475"/>
    </source>
</evidence>
<keyword evidence="3 6" id="KW-0812">Transmembrane</keyword>
<dbReference type="PANTHER" id="PTHR30287:SF2">
    <property type="entry name" value="BLL1001 PROTEIN"/>
    <property type="match status" value="1"/>
</dbReference>